<accession>A0AAE9I7L9</accession>
<dbReference type="Gene3D" id="3.40.190.10">
    <property type="entry name" value="Periplasmic binding protein-like II"/>
    <property type="match status" value="1"/>
</dbReference>
<evidence type="ECO:0000256" key="1">
    <source>
        <dbReference type="ARBA" id="ARBA00006987"/>
    </source>
</evidence>
<dbReference type="PIRSF" id="PIRSF017082">
    <property type="entry name" value="YflP"/>
    <property type="match status" value="1"/>
</dbReference>
<organism evidence="3 4">
    <name type="scientific">Cupriavidus campinensis</name>
    <dbReference type="NCBI Taxonomy" id="151783"/>
    <lineage>
        <taxon>Bacteria</taxon>
        <taxon>Pseudomonadati</taxon>
        <taxon>Pseudomonadota</taxon>
        <taxon>Betaproteobacteria</taxon>
        <taxon>Burkholderiales</taxon>
        <taxon>Burkholderiaceae</taxon>
        <taxon>Cupriavidus</taxon>
    </lineage>
</organism>
<dbReference type="Proteomes" id="UP001056132">
    <property type="component" value="Chromosome 2"/>
</dbReference>
<feature type="chain" id="PRO_5042046549" evidence="2">
    <location>
        <begin position="25"/>
        <end position="326"/>
    </location>
</feature>
<dbReference type="PANTHER" id="PTHR42928">
    <property type="entry name" value="TRICARBOXYLATE-BINDING PROTEIN"/>
    <property type="match status" value="1"/>
</dbReference>
<dbReference type="EMBL" id="CP097331">
    <property type="protein sequence ID" value="URF07537.1"/>
    <property type="molecule type" value="Genomic_DNA"/>
</dbReference>
<proteinExistence type="inferred from homology"/>
<dbReference type="Pfam" id="PF03401">
    <property type="entry name" value="TctC"/>
    <property type="match status" value="1"/>
</dbReference>
<evidence type="ECO:0000256" key="2">
    <source>
        <dbReference type="SAM" id="SignalP"/>
    </source>
</evidence>
<feature type="signal peptide" evidence="2">
    <location>
        <begin position="1"/>
        <end position="24"/>
    </location>
</feature>
<dbReference type="SUPFAM" id="SSF53850">
    <property type="entry name" value="Periplasmic binding protein-like II"/>
    <property type="match status" value="1"/>
</dbReference>
<dbReference type="CDD" id="cd07012">
    <property type="entry name" value="PBP2_Bug_TTT"/>
    <property type="match status" value="1"/>
</dbReference>
<dbReference type="InterPro" id="IPR005064">
    <property type="entry name" value="BUG"/>
</dbReference>
<keyword evidence="2" id="KW-0732">Signal</keyword>
<gene>
    <name evidence="3" type="ORF">M5D45_20275</name>
</gene>
<dbReference type="RefSeq" id="WP_250025816.1">
    <property type="nucleotide sequence ID" value="NZ_CP097331.1"/>
</dbReference>
<reference evidence="3" key="1">
    <citation type="journal article" date="2022" name="Microbiol. Resour. Announc.">
        <title>Genome Sequence of Cupriavidus campinensis Strain G5, a Member of a Bacterial Consortium Capable of Polyethylene Degradation.</title>
        <authorList>
            <person name="Schneider B."/>
            <person name="Pfeiffer F."/>
            <person name="Dyall-Smith M."/>
            <person name="Kunte H.J."/>
        </authorList>
    </citation>
    <scope>NUCLEOTIDE SEQUENCE</scope>
    <source>
        <strain evidence="3">G5</strain>
    </source>
</reference>
<evidence type="ECO:0000313" key="3">
    <source>
        <dbReference type="EMBL" id="URF07537.1"/>
    </source>
</evidence>
<reference evidence="3" key="2">
    <citation type="submission" date="2022-05" db="EMBL/GenBank/DDBJ databases">
        <authorList>
            <person name="Kunte H.-J."/>
        </authorList>
    </citation>
    <scope>NUCLEOTIDE SEQUENCE</scope>
    <source>
        <strain evidence="3">G5</strain>
    </source>
</reference>
<dbReference type="KEGG" id="ccam:M5D45_20275"/>
<protein>
    <submittedName>
        <fullName evidence="3">Tripartite tricarboxylate transporter substrate binding protein</fullName>
    </submittedName>
</protein>
<name>A0AAE9I7L9_9BURK</name>
<comment type="similarity">
    <text evidence="1">Belongs to the UPF0065 (bug) family.</text>
</comment>
<evidence type="ECO:0000313" key="4">
    <source>
        <dbReference type="Proteomes" id="UP001056132"/>
    </source>
</evidence>
<dbReference type="AlphaFoldDB" id="A0AAE9I7L9"/>
<dbReference type="Gene3D" id="3.40.190.150">
    <property type="entry name" value="Bordetella uptake gene, domain 1"/>
    <property type="match status" value="1"/>
</dbReference>
<sequence>MTWLKTMLAGVAATLLAHAPMAQAGERAQDFPSKPLRIIVPFTPGSGSDASARFYGEALARELGQAVVVENRPGANGVIGIQALKSAPADGYTILLASNSPMSVNPLVTKQLPYDPVADLRPVAGLSRNMNVFVVPLTSPLKTMGDLAAAAKKQERPFNVGTYSAGYQLAAVWFGSLAGIRFTNIPYKGQAQIMADILGSQLDLALVDTGGALPLLKQGKLRALAVSGERRHPELPDVPTVRESGYPDYIQYSWVSFYVRAQTPDDIVARLATTMQAILKTPESAAYVARSGSSLMPYDPDAMRSFHQTEMARFRRVAQAAGIRPE</sequence>
<dbReference type="InterPro" id="IPR042100">
    <property type="entry name" value="Bug_dom1"/>
</dbReference>
<dbReference type="PANTHER" id="PTHR42928:SF5">
    <property type="entry name" value="BLR1237 PROTEIN"/>
    <property type="match status" value="1"/>
</dbReference>